<protein>
    <submittedName>
        <fullName evidence="6">Cation channel sperm-associated auxiliary subunit beta</fullName>
    </submittedName>
</protein>
<dbReference type="InterPro" id="IPR048789">
    <property type="entry name" value="CATSPERB_C"/>
</dbReference>
<evidence type="ECO:0000259" key="2">
    <source>
        <dbReference type="Pfam" id="PF15149"/>
    </source>
</evidence>
<dbReference type="Pfam" id="PF21541">
    <property type="entry name" value="CATSPERB_1st"/>
    <property type="match status" value="1"/>
</dbReference>
<keyword evidence="7" id="KW-1185">Reference proteome</keyword>
<dbReference type="GO" id="GO:0036128">
    <property type="term" value="C:CatSper complex"/>
    <property type="evidence" value="ECO:0007669"/>
    <property type="project" value="InterPro"/>
</dbReference>
<dbReference type="PANTHER" id="PTHR14705">
    <property type="entry name" value="CATION CHANNEL SPERM-ASSOCIATED PROTEIN SUBUNIT BETA"/>
    <property type="match status" value="1"/>
</dbReference>
<name>A0AAD9PV59_ACRCE</name>
<reference evidence="6" key="2">
    <citation type="journal article" date="2023" name="Science">
        <title>Genomic signatures of disease resistance in endangered staghorn corals.</title>
        <authorList>
            <person name="Vollmer S.V."/>
            <person name="Selwyn J.D."/>
            <person name="Despard B.A."/>
            <person name="Roesel C.L."/>
        </authorList>
    </citation>
    <scope>NUCLEOTIDE SEQUENCE</scope>
    <source>
        <strain evidence="6">K2</strain>
    </source>
</reference>
<proteinExistence type="predicted"/>
<keyword evidence="1" id="KW-0812">Transmembrane</keyword>
<dbReference type="InterPro" id="IPR048786">
    <property type="entry name" value="CATSPERB_N"/>
</dbReference>
<evidence type="ECO:0000259" key="5">
    <source>
        <dbReference type="Pfam" id="PF22830"/>
    </source>
</evidence>
<gene>
    <name evidence="6" type="ORF">P5673_030012</name>
</gene>
<dbReference type="AlphaFoldDB" id="A0AAD9PV59"/>
<keyword evidence="1" id="KW-0472">Membrane</keyword>
<evidence type="ECO:0000313" key="6">
    <source>
        <dbReference type="EMBL" id="KAK2549471.1"/>
    </source>
</evidence>
<keyword evidence="1" id="KW-1133">Transmembrane helix</keyword>
<dbReference type="Proteomes" id="UP001249851">
    <property type="component" value="Unassembled WGS sequence"/>
</dbReference>
<feature type="domain" description="CATSPERB head" evidence="5">
    <location>
        <begin position="638"/>
        <end position="801"/>
    </location>
</feature>
<evidence type="ECO:0000259" key="4">
    <source>
        <dbReference type="Pfam" id="PF21548"/>
    </source>
</evidence>
<evidence type="ECO:0000313" key="7">
    <source>
        <dbReference type="Proteomes" id="UP001249851"/>
    </source>
</evidence>
<dbReference type="InterPro" id="IPR028748">
    <property type="entry name" value="CATSPERB"/>
</dbReference>
<dbReference type="InterPro" id="IPR053903">
    <property type="entry name" value="CATSPERB_head"/>
</dbReference>
<dbReference type="Pfam" id="PF15149">
    <property type="entry name" value="CATSPERB_C"/>
    <property type="match status" value="1"/>
</dbReference>
<evidence type="ECO:0000259" key="3">
    <source>
        <dbReference type="Pfam" id="PF21541"/>
    </source>
</evidence>
<dbReference type="InterPro" id="IPR048788">
    <property type="entry name" value="CATSPERB_2nd"/>
</dbReference>
<feature type="domain" description="Cation channel sperm-associated auxiliary subunit beta N-terminal" evidence="3">
    <location>
        <begin position="118"/>
        <end position="226"/>
    </location>
</feature>
<feature type="transmembrane region" description="Helical" evidence="1">
    <location>
        <begin position="6"/>
        <end position="26"/>
    </location>
</feature>
<organism evidence="6 7">
    <name type="scientific">Acropora cervicornis</name>
    <name type="common">Staghorn coral</name>
    <dbReference type="NCBI Taxonomy" id="6130"/>
    <lineage>
        <taxon>Eukaryota</taxon>
        <taxon>Metazoa</taxon>
        <taxon>Cnidaria</taxon>
        <taxon>Anthozoa</taxon>
        <taxon>Hexacorallia</taxon>
        <taxon>Scleractinia</taxon>
        <taxon>Astrocoeniina</taxon>
        <taxon>Acroporidae</taxon>
        <taxon>Acropora</taxon>
    </lineage>
</organism>
<comment type="caution">
    <text evidence="6">The sequence shown here is derived from an EMBL/GenBank/DDBJ whole genome shotgun (WGS) entry which is preliminary data.</text>
</comment>
<feature type="domain" description="Cation channel sperm-associated auxiliary subunit beta 2nd" evidence="4">
    <location>
        <begin position="259"/>
        <end position="582"/>
    </location>
</feature>
<dbReference type="EMBL" id="JARQWQ010000125">
    <property type="protein sequence ID" value="KAK2549471.1"/>
    <property type="molecule type" value="Genomic_DNA"/>
</dbReference>
<dbReference type="Pfam" id="PF21548">
    <property type="entry name" value="CATSPERB_2nd"/>
    <property type="match status" value="1"/>
</dbReference>
<reference evidence="6" key="1">
    <citation type="journal article" date="2023" name="G3 (Bethesda)">
        <title>Whole genome assembly and annotation of the endangered Caribbean coral Acropora cervicornis.</title>
        <authorList>
            <person name="Selwyn J.D."/>
            <person name="Vollmer S.V."/>
        </authorList>
    </citation>
    <scope>NUCLEOTIDE SEQUENCE</scope>
    <source>
        <strain evidence="6">K2</strain>
    </source>
</reference>
<accession>A0AAD9PV59</accession>
<sequence>MTGNLSFGVSFIAFILMALKVLRPIFAPNIGALSRGLPPTYYYAVTSVLARKAEYSEKQKEQKMCARLALFWFHPFSFYLMLIQTFQNEVFMYSIEDGTVQAVLFTDSSAQFKEPQNLLYFSDSLLTIRCQLKNRTWDTLQSRNSLVQQYSGQGMFPTITFISLDCSKWYNIDKIVEEDNLVYWTTNISKQGILEYCKGQKDGKKSWTYKVELGKGLNLFVSWGTIVFPDIEPLMAIELGDTLPETTDISSPDDFVYWQHPCSPAIAVLVPLSNTKKHSFTGCYLAITYGSFSSNTTQWYDLLHRSVGEPDQFSICKESSFTDCENLSIIDFALVDNYILFVTTKGLIRSESILEATRGVNKTKIKFFKVNNIPTSLEQIFKAGIVKPSRLKFHHSSLCDRHQMSLRKQVLYLIYTKTISGEETSMLLKSVPPFEEWSSYELPSSLNDMVLVGVSWDIQRSVVILLLNELRQNHSLVAVLDEQNTKLVQPVFRFPQNLTFTRIIFHTQTHVIFVYGSQVWLSFDGGNSFQAVLDRYLRGDSVTMLYADTLGDGFVLVTRRGAMYSGWSGIPRVSQIESSQENSHCSFKIASFYHQKSVNIICTQNISNTLHFGAYNIDFGRKIKDAKIFLFRPLLVTIYSERELEFSAFCGDTFYSDEINCPESFHNSDVGRVVRMKNGGAVVITELHRSQRKADFSARAIGHIIQPIKFESILESPALHYTLEINFTRSYAHLLLHDVINDSGWRGEDIGKTIYLSSGLSLILVACDSSSTATGRLHPTWNTKETYDGVFEKETWFLIDLRPFHAFRASDSSLLRVRQTDKDGGLAEIINGAEKFSFSIEMIGEILKYSDGWAVITSIISTSRCTIKSDKIIPGNFTGNWGVYKASNNNSSYVSFIPQPQLQGWWLAEDKCRYFFVEEPPSKLGLYHLDSNEKFSFFLRTISKGFSDENPTELPYRAYIGNTFLFQIKSFHHIYNMNRALQMTLTKRPFTSGGISSISVRLHHATSLLCRETSYTVHGGCPPTKELRFLFPTAFSMNDFLYGEVIDSKGIIRNFRIPFNYRPPSSRGKAIPMSENTYNVDPQKPLYKTSYAVTRNTMRYKQCNKKKERSECGCTDQRRGSSLVQNSDCIDTVYRMLFSETLRPRFVVLQEGIETQPLNFPFYLEELNQRKDFMILSPSDLSFPGISTTILKQELNSSIQFKGSGLYHFRVRVVQENYTFCSLTDEFIVFIVNAPLPFPVKDVVRACTAVAFASLLIIVYIRYFHGKKKMKTD</sequence>
<feature type="transmembrane region" description="Helical" evidence="1">
    <location>
        <begin position="1243"/>
        <end position="1261"/>
    </location>
</feature>
<dbReference type="GO" id="GO:0005929">
    <property type="term" value="C:cilium"/>
    <property type="evidence" value="ECO:0007669"/>
    <property type="project" value="TreeGrafter"/>
</dbReference>
<dbReference type="Pfam" id="PF22830">
    <property type="entry name" value="CATSPERB_head"/>
    <property type="match status" value="1"/>
</dbReference>
<feature type="domain" description="Cation channel sperm-associated protein subunit beta C-terminal" evidence="2">
    <location>
        <begin position="1021"/>
        <end position="1263"/>
    </location>
</feature>
<dbReference type="PANTHER" id="PTHR14705:SF0">
    <property type="entry name" value="CATION CHANNEL SPERM-ASSOCIATED AUXILIARY SUBUNIT BETA"/>
    <property type="match status" value="1"/>
</dbReference>
<evidence type="ECO:0000256" key="1">
    <source>
        <dbReference type="SAM" id="Phobius"/>
    </source>
</evidence>